<dbReference type="InterPro" id="IPR005025">
    <property type="entry name" value="FMN_Rdtase-like_dom"/>
</dbReference>
<dbReference type="InterPro" id="IPR051796">
    <property type="entry name" value="ISF_SsuE-like"/>
</dbReference>
<proteinExistence type="predicted"/>
<evidence type="ECO:0000256" key="2">
    <source>
        <dbReference type="ARBA" id="ARBA00022643"/>
    </source>
</evidence>
<organism evidence="4 5">
    <name type="scientific">Tissierella carlieri</name>
    <dbReference type="NCBI Taxonomy" id="689904"/>
    <lineage>
        <taxon>Bacteria</taxon>
        <taxon>Bacillati</taxon>
        <taxon>Bacillota</taxon>
        <taxon>Tissierellia</taxon>
        <taxon>Tissierellales</taxon>
        <taxon>Tissierellaceae</taxon>
        <taxon>Tissierella</taxon>
    </lineage>
</organism>
<dbReference type="Proteomes" id="UP001524478">
    <property type="component" value="Unassembled WGS sequence"/>
</dbReference>
<name>A0ABT1SC87_9FIRM</name>
<keyword evidence="5" id="KW-1185">Reference proteome</keyword>
<dbReference type="Pfam" id="PF03358">
    <property type="entry name" value="FMN_red"/>
    <property type="match status" value="1"/>
</dbReference>
<dbReference type="SUPFAM" id="SSF52218">
    <property type="entry name" value="Flavoproteins"/>
    <property type="match status" value="1"/>
</dbReference>
<sequence length="181" mass="21153">MKRINILSFSARKTGNCFSLANYIINKSLNAKAEYISISDLDIHECSSCSYECMNGECIYNDDAYSYFESTKEVEKIIWLVPMYCGNPSSLYFKLNERSQDFWMRNESYYDEFLNKLFMIGIGNMDEENPFKQIFEQLFSCSTVPSHILILETQKYGLNSIRDCLLDNKTVKKQVKKFLSL</sequence>
<dbReference type="EMBL" id="JANGAC010000010">
    <property type="protein sequence ID" value="MCQ4924044.1"/>
    <property type="molecule type" value="Genomic_DNA"/>
</dbReference>
<feature type="domain" description="NADPH-dependent FMN reductase-like" evidence="3">
    <location>
        <begin position="4"/>
        <end position="99"/>
    </location>
</feature>
<reference evidence="4 5" key="1">
    <citation type="submission" date="2022-06" db="EMBL/GenBank/DDBJ databases">
        <title>Isolation of gut microbiota from human fecal samples.</title>
        <authorList>
            <person name="Pamer E.G."/>
            <person name="Barat B."/>
            <person name="Waligurski E."/>
            <person name="Medina S."/>
            <person name="Paddock L."/>
            <person name="Mostad J."/>
        </authorList>
    </citation>
    <scope>NUCLEOTIDE SEQUENCE [LARGE SCALE GENOMIC DNA]</scope>
    <source>
        <strain evidence="4 5">DFI.7.95</strain>
    </source>
</reference>
<keyword evidence="2" id="KW-0288">FMN</keyword>
<evidence type="ECO:0000259" key="3">
    <source>
        <dbReference type="Pfam" id="PF03358"/>
    </source>
</evidence>
<keyword evidence="1" id="KW-0285">Flavoprotein</keyword>
<dbReference type="InterPro" id="IPR029039">
    <property type="entry name" value="Flavoprotein-like_sf"/>
</dbReference>
<evidence type="ECO:0000313" key="5">
    <source>
        <dbReference type="Proteomes" id="UP001524478"/>
    </source>
</evidence>
<comment type="caution">
    <text evidence="4">The sequence shown here is derived from an EMBL/GenBank/DDBJ whole genome shotgun (WGS) entry which is preliminary data.</text>
</comment>
<evidence type="ECO:0000313" key="4">
    <source>
        <dbReference type="EMBL" id="MCQ4924044.1"/>
    </source>
</evidence>
<dbReference type="Gene3D" id="3.40.50.360">
    <property type="match status" value="1"/>
</dbReference>
<dbReference type="PANTHER" id="PTHR43278">
    <property type="entry name" value="NAD(P)H-DEPENDENT FMN-CONTAINING OXIDOREDUCTASE YWQN-RELATED"/>
    <property type="match status" value="1"/>
</dbReference>
<gene>
    <name evidence="4" type="ORF">NE686_13160</name>
</gene>
<dbReference type="RefSeq" id="WP_256311871.1">
    <property type="nucleotide sequence ID" value="NZ_JANGAC010000010.1"/>
</dbReference>
<evidence type="ECO:0000256" key="1">
    <source>
        <dbReference type="ARBA" id="ARBA00022630"/>
    </source>
</evidence>
<protein>
    <submittedName>
        <fullName evidence="4">NAD(P)H-dependent oxidoreductase</fullName>
    </submittedName>
</protein>
<accession>A0ABT1SC87</accession>
<dbReference type="PANTHER" id="PTHR43278:SF4">
    <property type="entry name" value="NAD(P)H-DEPENDENT FMN-CONTAINING OXIDOREDUCTASE YWQN-RELATED"/>
    <property type="match status" value="1"/>
</dbReference>